<evidence type="ECO:0000313" key="5">
    <source>
        <dbReference type="Proteomes" id="UP000518605"/>
    </source>
</evidence>
<evidence type="ECO:0000256" key="1">
    <source>
        <dbReference type="ARBA" id="ARBA00022801"/>
    </source>
</evidence>
<comment type="caution">
    <text evidence="4">The sequence shown here is derived from an EMBL/GenBank/DDBJ whole genome shotgun (WGS) entry which is preliminary data.</text>
</comment>
<keyword evidence="1 4" id="KW-0378">Hydrolase</keyword>
<evidence type="ECO:0000259" key="3">
    <source>
        <dbReference type="Pfam" id="PF01156"/>
    </source>
</evidence>
<dbReference type="EC" id="3.2.2.1" evidence="4"/>
<gene>
    <name evidence="4" type="ORF">FHS16_003978</name>
</gene>
<dbReference type="Pfam" id="PF01156">
    <property type="entry name" value="IU_nuc_hydro"/>
    <property type="match status" value="1"/>
</dbReference>
<dbReference type="Gene3D" id="3.90.245.10">
    <property type="entry name" value="Ribonucleoside hydrolase-like"/>
    <property type="match status" value="1"/>
</dbReference>
<proteinExistence type="predicted"/>
<protein>
    <submittedName>
        <fullName evidence="4">Purine nucleosidase</fullName>
        <ecNumber evidence="4">3.2.2.1</ecNumber>
    </submittedName>
</protein>
<dbReference type="RefSeq" id="WP_183566338.1">
    <property type="nucleotide sequence ID" value="NZ_CBCSLB010000012.1"/>
</dbReference>
<dbReference type="SUPFAM" id="SSF53590">
    <property type="entry name" value="Nucleoside hydrolase"/>
    <property type="match status" value="1"/>
</dbReference>
<sequence>MSYINRMLLDVDTGIDDALAILYALLSPAIKVEGITTGFGNTDVDQATENTLRVIQAANCGYEVPVAKGAAGPLKRTFPGAVPHIHGHNGIGDAVLPPSRVQALEESAAAFIVRKVNESPGELILVTVGRLTNLALALELDPSIASKFKKVVIMGGTVYAPGNITPVSEANLYGDPEAAAQVFESMVPITIVGLDVTQQTRLTKQHLSDLSRDVAPNKREVFDFMNAALQIYFDFYAFSNDFDGECPMHDPLAVIVAINPSLVRTETIPAAIDCGDGYTAGMIITDRRVRAVVGRPVAFCLEVDQEKAIAELLSIFTKGER</sequence>
<evidence type="ECO:0000256" key="2">
    <source>
        <dbReference type="ARBA" id="ARBA00023295"/>
    </source>
</evidence>
<feature type="domain" description="Inosine/uridine-preferring nucleoside hydrolase" evidence="3">
    <location>
        <begin position="8"/>
        <end position="308"/>
    </location>
</feature>
<dbReference type="GO" id="GO:0005829">
    <property type="term" value="C:cytosol"/>
    <property type="evidence" value="ECO:0007669"/>
    <property type="project" value="TreeGrafter"/>
</dbReference>
<name>A0A7W5CA01_9BACL</name>
<dbReference type="AlphaFoldDB" id="A0A7W5CA01"/>
<reference evidence="4 5" key="1">
    <citation type="submission" date="2020-08" db="EMBL/GenBank/DDBJ databases">
        <title>Genomic Encyclopedia of Type Strains, Phase III (KMG-III): the genomes of soil and plant-associated and newly described type strains.</title>
        <authorList>
            <person name="Whitman W."/>
        </authorList>
    </citation>
    <scope>NUCLEOTIDE SEQUENCE [LARGE SCALE GENOMIC DNA]</scope>
    <source>
        <strain evidence="4 5">CECT 8234</strain>
    </source>
</reference>
<dbReference type="InterPro" id="IPR001910">
    <property type="entry name" value="Inosine/uridine_hydrolase_dom"/>
</dbReference>
<accession>A0A7W5CA01</accession>
<dbReference type="PANTHER" id="PTHR12304:SF4">
    <property type="entry name" value="URIDINE NUCLEOSIDASE"/>
    <property type="match status" value="1"/>
</dbReference>
<dbReference type="PANTHER" id="PTHR12304">
    <property type="entry name" value="INOSINE-URIDINE PREFERRING NUCLEOSIDE HYDROLASE"/>
    <property type="match status" value="1"/>
</dbReference>
<dbReference type="Proteomes" id="UP000518605">
    <property type="component" value="Unassembled WGS sequence"/>
</dbReference>
<keyword evidence="5" id="KW-1185">Reference proteome</keyword>
<organism evidence="4 5">
    <name type="scientific">Paenibacillus endophyticus</name>
    <dbReference type="NCBI Taxonomy" id="1294268"/>
    <lineage>
        <taxon>Bacteria</taxon>
        <taxon>Bacillati</taxon>
        <taxon>Bacillota</taxon>
        <taxon>Bacilli</taxon>
        <taxon>Bacillales</taxon>
        <taxon>Paenibacillaceae</taxon>
        <taxon>Paenibacillus</taxon>
    </lineage>
</organism>
<evidence type="ECO:0000313" key="4">
    <source>
        <dbReference type="EMBL" id="MBB3153903.1"/>
    </source>
</evidence>
<dbReference type="InterPro" id="IPR023186">
    <property type="entry name" value="IUNH"/>
</dbReference>
<keyword evidence="2 4" id="KW-0326">Glycosidase</keyword>
<dbReference type="GO" id="GO:0008477">
    <property type="term" value="F:purine nucleosidase activity"/>
    <property type="evidence" value="ECO:0007669"/>
    <property type="project" value="UniProtKB-EC"/>
</dbReference>
<dbReference type="EMBL" id="JACHXW010000012">
    <property type="protein sequence ID" value="MBB3153903.1"/>
    <property type="molecule type" value="Genomic_DNA"/>
</dbReference>
<dbReference type="InterPro" id="IPR036452">
    <property type="entry name" value="Ribo_hydro-like"/>
</dbReference>
<dbReference type="GO" id="GO:0006152">
    <property type="term" value="P:purine nucleoside catabolic process"/>
    <property type="evidence" value="ECO:0007669"/>
    <property type="project" value="TreeGrafter"/>
</dbReference>
<dbReference type="CDD" id="cd02650">
    <property type="entry name" value="nuc_hydro_CaPnhB"/>
    <property type="match status" value="1"/>
</dbReference>